<dbReference type="Proteomes" id="UP000325395">
    <property type="component" value="Unassembled WGS sequence"/>
</dbReference>
<dbReference type="EMBL" id="ML735713">
    <property type="protein sequence ID" value="KAE8419859.1"/>
    <property type="molecule type" value="Genomic_DNA"/>
</dbReference>
<reference evidence="1 2" key="1">
    <citation type="submission" date="2019-04" db="EMBL/GenBank/DDBJ databases">
        <authorList>
            <consortium name="DOE Joint Genome Institute"/>
            <person name="Mondo S."/>
            <person name="Kjaerbolling I."/>
            <person name="Vesth T."/>
            <person name="Frisvad J.C."/>
            <person name="Nybo J.L."/>
            <person name="Theobald S."/>
            <person name="Kildgaard S."/>
            <person name="Isbrandt T."/>
            <person name="Kuo A."/>
            <person name="Sato A."/>
            <person name="Lyhne E.K."/>
            <person name="Kogle M.E."/>
            <person name="Wiebenga A."/>
            <person name="Kun R.S."/>
            <person name="Lubbers R.J."/>
            <person name="Makela M.R."/>
            <person name="Barry K."/>
            <person name="Chovatia M."/>
            <person name="Clum A."/>
            <person name="Daum C."/>
            <person name="Haridas S."/>
            <person name="He G."/>
            <person name="LaButti K."/>
            <person name="Lipzen A."/>
            <person name="Riley R."/>
            <person name="Salamov A."/>
            <person name="Simmons B.A."/>
            <person name="Magnuson J.K."/>
            <person name="Henrissat B."/>
            <person name="Mortensen U.H."/>
            <person name="Larsen T.O."/>
            <person name="Devries R.P."/>
            <person name="Grigoriev I.V."/>
            <person name="Machida M."/>
            <person name="Baker S.E."/>
            <person name="Andersen M.R."/>
            <person name="Cantor M.N."/>
            <person name="Hua S.X."/>
        </authorList>
    </citation>
    <scope>NUCLEOTIDE SEQUENCE [LARGE SCALE GENOMIC DNA]</scope>
    <source>
        <strain evidence="1 2">CBS 117616</strain>
    </source>
</reference>
<sequence length="81" mass="8863">MPLEVQRYRHSLSCSTQKCRRHGGKVERHPFVSLEGCVGLGFGSGLGGLGFGVSRPVVSYPPRPMVTGHHQVCETRTDLTK</sequence>
<name>A0ABQ6WRW4_9EURO</name>
<protein>
    <submittedName>
        <fullName evidence="1">Uncharacterized protein</fullName>
    </submittedName>
</protein>
<gene>
    <name evidence="1" type="ORF">BDV36DRAFT_250507</name>
</gene>
<evidence type="ECO:0000313" key="1">
    <source>
        <dbReference type="EMBL" id="KAE8419859.1"/>
    </source>
</evidence>
<proteinExistence type="predicted"/>
<accession>A0ABQ6WRW4</accession>
<keyword evidence="2" id="KW-1185">Reference proteome</keyword>
<organism evidence="1 2">
    <name type="scientific">Aspergillus pseudocaelatus</name>
    <dbReference type="NCBI Taxonomy" id="1825620"/>
    <lineage>
        <taxon>Eukaryota</taxon>
        <taxon>Fungi</taxon>
        <taxon>Dikarya</taxon>
        <taxon>Ascomycota</taxon>
        <taxon>Pezizomycotina</taxon>
        <taxon>Eurotiomycetes</taxon>
        <taxon>Eurotiomycetidae</taxon>
        <taxon>Eurotiales</taxon>
        <taxon>Aspergillaceae</taxon>
        <taxon>Aspergillus</taxon>
        <taxon>Aspergillus subgen. Circumdati</taxon>
    </lineage>
</organism>
<evidence type="ECO:0000313" key="2">
    <source>
        <dbReference type="Proteomes" id="UP000325395"/>
    </source>
</evidence>